<dbReference type="InterPro" id="IPR036084">
    <property type="entry name" value="Ser_inhib-like_sf"/>
</dbReference>
<gene>
    <name evidence="2" type="ORF">PARMNEM_LOCUS8133</name>
</gene>
<reference evidence="2 3" key="1">
    <citation type="submission" date="2023-11" db="EMBL/GenBank/DDBJ databases">
        <authorList>
            <person name="Hedman E."/>
            <person name="Englund M."/>
            <person name="Stromberg M."/>
            <person name="Nyberg Akerstrom W."/>
            <person name="Nylinder S."/>
            <person name="Jareborg N."/>
            <person name="Kallberg Y."/>
            <person name="Kronander E."/>
        </authorList>
    </citation>
    <scope>NUCLEOTIDE SEQUENCE [LARGE SCALE GENOMIC DNA]</scope>
</reference>
<comment type="caution">
    <text evidence="2">The sequence shown here is derived from an EMBL/GenBank/DDBJ whole genome shotgun (WGS) entry which is preliminary data.</text>
</comment>
<dbReference type="Proteomes" id="UP001314205">
    <property type="component" value="Unassembled WGS sequence"/>
</dbReference>
<evidence type="ECO:0000313" key="3">
    <source>
        <dbReference type="Proteomes" id="UP001314205"/>
    </source>
</evidence>
<evidence type="ECO:0000256" key="1">
    <source>
        <dbReference type="SAM" id="SignalP"/>
    </source>
</evidence>
<evidence type="ECO:0008006" key="4">
    <source>
        <dbReference type="Google" id="ProtNLM"/>
    </source>
</evidence>
<feature type="signal peptide" evidence="1">
    <location>
        <begin position="1"/>
        <end position="19"/>
    </location>
</feature>
<dbReference type="Gene3D" id="2.10.25.10">
    <property type="entry name" value="Laminin"/>
    <property type="match status" value="1"/>
</dbReference>
<protein>
    <recommendedName>
        <fullName evidence="4">TIL domain-containing protein</fullName>
    </recommendedName>
</protein>
<keyword evidence="1" id="KW-0732">Signal</keyword>
<name>A0AAV1KZP6_9NEOP</name>
<dbReference type="SUPFAM" id="SSF57567">
    <property type="entry name" value="Serine protease inhibitors"/>
    <property type="match status" value="1"/>
</dbReference>
<proteinExistence type="predicted"/>
<dbReference type="EMBL" id="CAVLGL010000081">
    <property type="protein sequence ID" value="CAK1587289.1"/>
    <property type="molecule type" value="Genomic_DNA"/>
</dbReference>
<accession>A0AAV1KZP6</accession>
<dbReference type="AlphaFoldDB" id="A0AAV1KZP6"/>
<organism evidence="2 3">
    <name type="scientific">Parnassius mnemosyne</name>
    <name type="common">clouded apollo</name>
    <dbReference type="NCBI Taxonomy" id="213953"/>
    <lineage>
        <taxon>Eukaryota</taxon>
        <taxon>Metazoa</taxon>
        <taxon>Ecdysozoa</taxon>
        <taxon>Arthropoda</taxon>
        <taxon>Hexapoda</taxon>
        <taxon>Insecta</taxon>
        <taxon>Pterygota</taxon>
        <taxon>Neoptera</taxon>
        <taxon>Endopterygota</taxon>
        <taxon>Lepidoptera</taxon>
        <taxon>Glossata</taxon>
        <taxon>Ditrysia</taxon>
        <taxon>Papilionoidea</taxon>
        <taxon>Papilionidae</taxon>
        <taxon>Parnassiinae</taxon>
        <taxon>Parnassini</taxon>
        <taxon>Parnassius</taxon>
        <taxon>Driopa</taxon>
    </lineage>
</organism>
<feature type="chain" id="PRO_5043449394" description="TIL domain-containing protein" evidence="1">
    <location>
        <begin position="20"/>
        <end position="107"/>
    </location>
</feature>
<sequence length="107" mass="12642">MRGVIVLLLFYLSMRKLSCYMLKNVCPHDEVHKSCTFYEEYTCYEDEKKKMRVKSIPKRLPHCRAGCYCRKGLVREFPQGSCILAMSCRNQELQRIFNSLPASFIDF</sequence>
<keyword evidence="3" id="KW-1185">Reference proteome</keyword>
<evidence type="ECO:0000313" key="2">
    <source>
        <dbReference type="EMBL" id="CAK1587289.1"/>
    </source>
</evidence>